<reference evidence="1" key="1">
    <citation type="journal article" date="2014" name="Genome Announc.">
        <title>Draft genome sequence of Rhodosporidium toruloides CECT1137, an oleaginous yeast of biotechnological interest.</title>
        <authorList>
            <person name="Morin N."/>
            <person name="Calcas X."/>
            <person name="Devillers H."/>
            <person name="Durrens P."/>
            <person name="Sherman D.J."/>
            <person name="Nicaud J.-M."/>
            <person name="Neuveglise C."/>
        </authorList>
    </citation>
    <scope>NUCLEOTIDE SEQUENCE</scope>
    <source>
        <strain evidence="1">CECT1137</strain>
    </source>
</reference>
<organism evidence="1">
    <name type="scientific">Rhodotorula toruloides</name>
    <name type="common">Yeast</name>
    <name type="synonym">Rhodosporidium toruloides</name>
    <dbReference type="NCBI Taxonomy" id="5286"/>
    <lineage>
        <taxon>Eukaryota</taxon>
        <taxon>Fungi</taxon>
        <taxon>Dikarya</taxon>
        <taxon>Basidiomycota</taxon>
        <taxon>Pucciniomycotina</taxon>
        <taxon>Microbotryomycetes</taxon>
        <taxon>Sporidiobolales</taxon>
        <taxon>Sporidiobolaceae</taxon>
        <taxon>Rhodotorula</taxon>
    </lineage>
</organism>
<protein>
    <submittedName>
        <fullName evidence="1">RHTO0S10e03026g1_1</fullName>
    </submittedName>
</protein>
<name>A0A061B501_RHOTO</name>
<dbReference type="EMBL" id="LK052945">
    <property type="protein sequence ID" value="CDR44909.1"/>
    <property type="molecule type" value="Genomic_DNA"/>
</dbReference>
<proteinExistence type="predicted"/>
<dbReference type="OrthoDB" id="10289238at2759"/>
<dbReference type="AlphaFoldDB" id="A0A061B501"/>
<sequence length="202" mass="23111">MASSERLLVSRDVAVFPPQFLTVMRKLLNLKAPYWYREFEEIYQKVRGMEAIADELLERLGDKAWRPWDAYDELEKQPALAAPYVGHAVPALLRRIYYQANYGVDVARSSDYEDIRLDLSSIFDEPLIHTKMGRDYDIARAAREPDPGPSDESWRANVACVLDRAKSFTSSLASLRTPRTSASTEQAYESSFAYDAAMKRML</sequence>
<evidence type="ECO:0000313" key="1">
    <source>
        <dbReference type="EMBL" id="CDR44909.1"/>
    </source>
</evidence>
<accession>A0A061B501</accession>
<gene>
    <name evidence="1" type="ORF">RHTO0S_10e03026g</name>
</gene>